<accession>I2B9F8</accession>
<dbReference type="AlphaFoldDB" id="I2B9F8"/>
<name>I2B9F8_SHIBC</name>
<proteinExistence type="predicted"/>
<dbReference type="eggNOG" id="ENOG502ZUYG">
    <property type="taxonomic scope" value="Bacteria"/>
</dbReference>
<dbReference type="EMBL" id="CP001560">
    <property type="protein sequence ID" value="AFJ47162.1"/>
    <property type="molecule type" value="Genomic_DNA"/>
</dbReference>
<sequence length="74" mass="8512">MVNKPQPYFYNPGMSSTQLENWLGQQKIHLSRYNSLLKEKAALEERLQCILAEITVMANCEGEGKLNFPWEPSP</sequence>
<protein>
    <submittedName>
        <fullName evidence="1">Uncharacterized protein</fullName>
    </submittedName>
</protein>
<accession>K6VES3</accession>
<reference evidence="1 2" key="1">
    <citation type="journal article" date="2012" name="J. Bacteriol.">
        <title>Complete genome sequence of the B12-producing Shimwellia blattae strain DSM 4481, isolated from a cockroach.</title>
        <authorList>
            <person name="Brzuszkiewicz E."/>
            <person name="Waschkowitz T."/>
            <person name="Wiezer A."/>
            <person name="Daniel R."/>
        </authorList>
    </citation>
    <scope>NUCLEOTIDE SEQUENCE [LARGE SCALE GENOMIC DNA]</scope>
    <source>
        <strain evidence="2">ATCC 29907 / DSM 4481 / JCM 1650 / NBRC 105725 / CDC 9005-74</strain>
    </source>
</reference>
<evidence type="ECO:0000313" key="1">
    <source>
        <dbReference type="EMBL" id="AFJ47162.1"/>
    </source>
</evidence>
<keyword evidence="2" id="KW-1185">Reference proteome</keyword>
<evidence type="ECO:0000313" key="2">
    <source>
        <dbReference type="Proteomes" id="UP000001955"/>
    </source>
</evidence>
<dbReference type="HOGENOM" id="CLU_174653_0_0_6"/>
<dbReference type="KEGG" id="ebt:EBL_c20710"/>
<organism evidence="1 2">
    <name type="scientific">Shimwellia blattae (strain ATCC 29907 / DSM 4481 / JCM 1650 / NBRC 105725 / CDC 9005-74)</name>
    <name type="common">Escherichia blattae</name>
    <dbReference type="NCBI Taxonomy" id="630626"/>
    <lineage>
        <taxon>Bacteria</taxon>
        <taxon>Pseudomonadati</taxon>
        <taxon>Pseudomonadota</taxon>
        <taxon>Gammaproteobacteria</taxon>
        <taxon>Enterobacterales</taxon>
        <taxon>Enterobacteriaceae</taxon>
        <taxon>Shimwellia</taxon>
    </lineage>
</organism>
<gene>
    <name evidence="1" type="ordered locus">EBL_c20710</name>
</gene>
<dbReference type="OrthoDB" id="6631660at2"/>
<dbReference type="Proteomes" id="UP000001955">
    <property type="component" value="Chromosome"/>
</dbReference>